<evidence type="ECO:0000313" key="2">
    <source>
        <dbReference type="EMBL" id="CUS10970.1"/>
    </source>
</evidence>
<accession>A0A292PWW2</accession>
<keyword evidence="1" id="KW-0472">Membrane</keyword>
<organism evidence="2 3">
    <name type="scientific">Tuber aestivum</name>
    <name type="common">summer truffle</name>
    <dbReference type="NCBI Taxonomy" id="59557"/>
    <lineage>
        <taxon>Eukaryota</taxon>
        <taxon>Fungi</taxon>
        <taxon>Dikarya</taxon>
        <taxon>Ascomycota</taxon>
        <taxon>Pezizomycotina</taxon>
        <taxon>Pezizomycetes</taxon>
        <taxon>Pezizales</taxon>
        <taxon>Tuberaceae</taxon>
        <taxon>Tuber</taxon>
    </lineage>
</organism>
<proteinExistence type="predicted"/>
<dbReference type="Proteomes" id="UP001412239">
    <property type="component" value="Unassembled WGS sequence"/>
</dbReference>
<keyword evidence="1" id="KW-0812">Transmembrane</keyword>
<reference evidence="2" key="1">
    <citation type="submission" date="2015-10" db="EMBL/GenBank/DDBJ databases">
        <authorList>
            <person name="Regsiter A."/>
            <person name="william w."/>
        </authorList>
    </citation>
    <scope>NUCLEOTIDE SEQUENCE</scope>
    <source>
        <strain evidence="2">Montdore</strain>
    </source>
</reference>
<name>A0A292PWW2_9PEZI</name>
<feature type="non-terminal residue" evidence="2">
    <location>
        <position position="1"/>
    </location>
</feature>
<feature type="transmembrane region" description="Helical" evidence="1">
    <location>
        <begin position="106"/>
        <end position="128"/>
    </location>
</feature>
<gene>
    <name evidence="2" type="ORF">GSTUAT00005001001</name>
</gene>
<protein>
    <submittedName>
        <fullName evidence="2">Uncharacterized protein</fullName>
    </submittedName>
</protein>
<feature type="non-terminal residue" evidence="2">
    <location>
        <position position="205"/>
    </location>
</feature>
<keyword evidence="1" id="KW-1133">Transmembrane helix</keyword>
<evidence type="ECO:0000313" key="3">
    <source>
        <dbReference type="Proteomes" id="UP001412239"/>
    </source>
</evidence>
<evidence type="ECO:0000256" key="1">
    <source>
        <dbReference type="SAM" id="Phobius"/>
    </source>
</evidence>
<keyword evidence="3" id="KW-1185">Reference proteome</keyword>
<dbReference type="EMBL" id="LN891036">
    <property type="protein sequence ID" value="CUS10970.1"/>
    <property type="molecule type" value="Genomic_DNA"/>
</dbReference>
<sequence length="205" mass="23606">HFILLFTIPSRKYGSQLDTSVVFSEMRFSPPRFYPRTHPTRHFTKTTKRAIDDVFAEAAIPKSEGTRVLSHLERLTAVETILTKEVAIHRKAITDGFMEIKGWIEMMMVFGGGTIFFGFGSLAYKVMVYDVDAKKEMMAHTARVVHDRLVNNTIHESEEKLQTRFGSRVDNFEQKTRAQIKNLKLETKSEIDKLGHLVELSTKKR</sequence>
<dbReference type="AlphaFoldDB" id="A0A292PWW2"/>